<keyword evidence="1" id="KW-1133">Transmembrane helix</keyword>
<keyword evidence="1" id="KW-0812">Transmembrane</keyword>
<protein>
    <recommendedName>
        <fullName evidence="4">Glycosyltransferase RgtA/B/C/D-like domain-containing protein</fullName>
    </recommendedName>
</protein>
<feature type="transmembrane region" description="Helical" evidence="1">
    <location>
        <begin position="354"/>
        <end position="373"/>
    </location>
</feature>
<dbReference type="Proteomes" id="UP000236311">
    <property type="component" value="Unassembled WGS sequence"/>
</dbReference>
<feature type="transmembrane region" description="Helical" evidence="1">
    <location>
        <begin position="113"/>
        <end position="133"/>
    </location>
</feature>
<name>A0A2K4ZFF5_9FIRM</name>
<gene>
    <name evidence="2" type="ORF">AMURIS_01894</name>
</gene>
<feature type="transmembrane region" description="Helical" evidence="1">
    <location>
        <begin position="215"/>
        <end position="234"/>
    </location>
</feature>
<keyword evidence="3" id="KW-1185">Reference proteome</keyword>
<evidence type="ECO:0008006" key="4">
    <source>
        <dbReference type="Google" id="ProtNLM"/>
    </source>
</evidence>
<proteinExistence type="predicted"/>
<accession>A0A2K4ZFF5</accession>
<reference evidence="2 3" key="1">
    <citation type="submission" date="2018-01" db="EMBL/GenBank/DDBJ databases">
        <authorList>
            <person name="Gaut B.S."/>
            <person name="Morton B.R."/>
            <person name="Clegg M.T."/>
            <person name="Duvall M.R."/>
        </authorList>
    </citation>
    <scope>NUCLEOTIDE SEQUENCE [LARGE SCALE GENOMIC DNA]</scope>
    <source>
        <strain evidence="2">GP69</strain>
    </source>
</reference>
<keyword evidence="1" id="KW-0472">Membrane</keyword>
<evidence type="ECO:0000256" key="1">
    <source>
        <dbReference type="SAM" id="Phobius"/>
    </source>
</evidence>
<dbReference type="AlphaFoldDB" id="A0A2K4ZFF5"/>
<feature type="transmembrane region" description="Helical" evidence="1">
    <location>
        <begin position="416"/>
        <end position="432"/>
    </location>
</feature>
<feature type="transmembrane region" description="Helical" evidence="1">
    <location>
        <begin position="20"/>
        <end position="39"/>
    </location>
</feature>
<evidence type="ECO:0000313" key="3">
    <source>
        <dbReference type="Proteomes" id="UP000236311"/>
    </source>
</evidence>
<dbReference type="EMBL" id="OFSM01000008">
    <property type="protein sequence ID" value="SOY29179.1"/>
    <property type="molecule type" value="Genomic_DNA"/>
</dbReference>
<feature type="transmembrane region" description="Helical" evidence="1">
    <location>
        <begin position="139"/>
        <end position="157"/>
    </location>
</feature>
<sequence length="571" mass="66203">MREVKKGIFHVGKRKAGMILTGILFLFFILIWKSVGIYFETNDDKFIAEILSGAVTGEPDGHVVYMNYLLSYLLSLLYQIWPGVSWYGVFLVLCHFLMYLALLQTIYNRSECFMEQIIMVGLVGCYGLTHIYMLIAIQYTSTAALMATMGYICLLLMKNDRRKQVFFFGFELIAFLLRPQAMLMVQPIGAMAWMGTCLAEKTGNIKKKGKRATRILPAIGVILIVGYAGTLAGYHGEEWKEYKEFKNARTSLFDYYGNPDYNEVKVLLDQHNVTENEYAAFCNQAMIDGDINIECIKMLAEFAEERQRRSINVRALLEQIAENYSQTDYMGLKQVAGIAWWAALLWTVLLRRWYLALPLTGMALGRTVIWGYLLYGGRLPFRVTLPLYSCEIFILVSLLILDYTESKKQAGMEKPLGFLFCFVFLLFCIWTGKKQYYGGKEAKLWQSAYMEGLVEVQEYCNRNFEKRYLLDTMSFYYYTGSAFETRIYKKNNYMYSGGWFTNTPIRRRYLQEYFSGYEDDFYLIVYDDGSREEYYAVKYFSEKAGVPPTLVDEITVSHGGVYLVWHFDGQQ</sequence>
<evidence type="ECO:0000313" key="2">
    <source>
        <dbReference type="EMBL" id="SOY29179.1"/>
    </source>
</evidence>
<organism evidence="2 3">
    <name type="scientific">Acetatifactor muris</name>
    <dbReference type="NCBI Taxonomy" id="879566"/>
    <lineage>
        <taxon>Bacteria</taxon>
        <taxon>Bacillati</taxon>
        <taxon>Bacillota</taxon>
        <taxon>Clostridia</taxon>
        <taxon>Lachnospirales</taxon>
        <taxon>Lachnospiraceae</taxon>
        <taxon>Acetatifactor</taxon>
    </lineage>
</organism>
<feature type="transmembrane region" description="Helical" evidence="1">
    <location>
        <begin position="80"/>
        <end position="101"/>
    </location>
</feature>
<feature type="transmembrane region" description="Helical" evidence="1">
    <location>
        <begin position="385"/>
        <end position="404"/>
    </location>
</feature>